<dbReference type="AlphaFoldDB" id="A0A930VNY5"/>
<dbReference type="GO" id="GO:0005524">
    <property type="term" value="F:ATP binding"/>
    <property type="evidence" value="ECO:0007669"/>
    <property type="project" value="UniProtKB-UniRule"/>
</dbReference>
<proteinExistence type="predicted"/>
<gene>
    <name evidence="3" type="ORF">ISU10_05950</name>
</gene>
<dbReference type="PROSITE" id="PS50975">
    <property type="entry name" value="ATP_GRASP"/>
    <property type="match status" value="1"/>
</dbReference>
<evidence type="ECO:0000259" key="2">
    <source>
        <dbReference type="PROSITE" id="PS50975"/>
    </source>
</evidence>
<protein>
    <recommendedName>
        <fullName evidence="2">ATP-grasp domain-containing protein</fullName>
    </recommendedName>
</protein>
<keyword evidence="1" id="KW-0067">ATP-binding</keyword>
<feature type="domain" description="ATP-grasp" evidence="2">
    <location>
        <begin position="148"/>
        <end position="348"/>
    </location>
</feature>
<comment type="caution">
    <text evidence="3">The sequence shown here is derived from an EMBL/GenBank/DDBJ whole genome shotgun (WGS) entry which is preliminary data.</text>
</comment>
<evidence type="ECO:0000313" key="4">
    <source>
        <dbReference type="Proteomes" id="UP000660668"/>
    </source>
</evidence>
<keyword evidence="1" id="KW-0547">Nucleotide-binding</keyword>
<name>A0A930VNY5_9ACTN</name>
<evidence type="ECO:0000313" key="3">
    <source>
        <dbReference type="EMBL" id="MBF4767305.1"/>
    </source>
</evidence>
<reference evidence="3" key="1">
    <citation type="submission" date="2020-11" db="EMBL/GenBank/DDBJ databases">
        <title>Nocardioides cynanchi sp. nov., isolated from soil of rhizosphere of Cynanchum wilfordii.</title>
        <authorList>
            <person name="Lee J.-S."/>
            <person name="Suh M.K."/>
            <person name="Kim J.-S."/>
        </authorList>
    </citation>
    <scope>NUCLEOTIDE SEQUENCE</scope>
    <source>
        <strain evidence="3">KCTC 19276</strain>
    </source>
</reference>
<accession>A0A930VNY5</accession>
<keyword evidence="4" id="KW-1185">Reference proteome</keyword>
<dbReference type="Gene3D" id="3.30.470.20">
    <property type="entry name" value="ATP-grasp fold, B domain"/>
    <property type="match status" value="1"/>
</dbReference>
<dbReference type="EMBL" id="JADKPO010000006">
    <property type="protein sequence ID" value="MBF4767305.1"/>
    <property type="molecule type" value="Genomic_DNA"/>
</dbReference>
<organism evidence="3 4">
    <name type="scientific">Nocardioides agariphilus</name>
    <dbReference type="NCBI Taxonomy" id="433664"/>
    <lineage>
        <taxon>Bacteria</taxon>
        <taxon>Bacillati</taxon>
        <taxon>Actinomycetota</taxon>
        <taxon>Actinomycetes</taxon>
        <taxon>Propionibacteriales</taxon>
        <taxon>Nocardioidaceae</taxon>
        <taxon>Nocardioides</taxon>
    </lineage>
</organism>
<evidence type="ECO:0000256" key="1">
    <source>
        <dbReference type="PROSITE-ProRule" id="PRU00409"/>
    </source>
</evidence>
<dbReference type="InterPro" id="IPR011761">
    <property type="entry name" value="ATP-grasp"/>
</dbReference>
<dbReference type="SUPFAM" id="SSF56059">
    <property type="entry name" value="Glutathione synthetase ATP-binding domain-like"/>
    <property type="match status" value="1"/>
</dbReference>
<dbReference type="RefSeq" id="WP_194695458.1">
    <property type="nucleotide sequence ID" value="NZ_JADKPO010000006.1"/>
</dbReference>
<sequence>MELADPEVRADLTERLLATYAGRPVIVGPGILAARTELVAWLREVDATVLAITYAHGAGPKPAEGDCVVVDIEAPPTSNVTEEMRVLDDLARHLPDHAVAAVEAFDPDRQGVWVGGPFVTTDEPVLGRPVVSGRPQAFLALEDKLLADAIWEAAGVARAPYEIVPVDRDALADATEGLSGPLGAVWSGDTKQGFNGGGDYVRWVRDEGDQQRAVAWFLPRCDRVRVLPFLDGVPCSIHGIVLPDGTAALRPVEISILRDEATRTFRYGGLSTYWDAPPPDRVEMRTAARKVGEHLREHHGYRGAFGIDGVLTAEGFRPTELNTRASAGFTQVTQIDRKLFSLLQDALVLGQDPGVRVADVEALLPLIDAEPGGRAVALAKDVVVGDVTEALTWDGHSFEISSQDPGVDAEDVLVMADTPAGLFAKVQPCSALAPGVRLSTVNLALYDLLRREYGVDLGDLTAAPDLRRG</sequence>
<dbReference type="Proteomes" id="UP000660668">
    <property type="component" value="Unassembled WGS sequence"/>
</dbReference>
<dbReference type="GO" id="GO:0046872">
    <property type="term" value="F:metal ion binding"/>
    <property type="evidence" value="ECO:0007669"/>
    <property type="project" value="InterPro"/>
</dbReference>